<dbReference type="InterPro" id="IPR040445">
    <property type="entry name" value="Kir_TM"/>
</dbReference>
<dbReference type="SUPFAM" id="SSF81296">
    <property type="entry name" value="E set domains"/>
    <property type="match status" value="1"/>
</dbReference>
<dbReference type="FunFam" id="1.10.287.70:FF:000019">
    <property type="entry name" value="G protein-activated inward rectifier potassium channel 1"/>
    <property type="match status" value="1"/>
</dbReference>
<dbReference type="Proteomes" id="UP000230750">
    <property type="component" value="Unassembled WGS sequence"/>
</dbReference>
<dbReference type="OrthoDB" id="273257at2759"/>
<evidence type="ECO:0000256" key="7">
    <source>
        <dbReference type="ARBA" id="ARBA00022989"/>
    </source>
</evidence>
<dbReference type="AlphaFoldDB" id="A0A2G8KN97"/>
<keyword evidence="5 12" id="KW-0851">Voltage-gated channel</keyword>
<gene>
    <name evidence="16" type="ORF">BSL78_13644</name>
</gene>
<dbReference type="Pfam" id="PF01007">
    <property type="entry name" value="IRK"/>
    <property type="match status" value="1"/>
</dbReference>
<evidence type="ECO:0000256" key="3">
    <source>
        <dbReference type="ARBA" id="ARBA00022538"/>
    </source>
</evidence>
<evidence type="ECO:0000256" key="10">
    <source>
        <dbReference type="ARBA" id="ARBA00023303"/>
    </source>
</evidence>
<dbReference type="GO" id="GO:0034702">
    <property type="term" value="C:monoatomic ion channel complex"/>
    <property type="evidence" value="ECO:0007669"/>
    <property type="project" value="UniProtKB-KW"/>
</dbReference>
<dbReference type="EMBL" id="MRZV01000463">
    <property type="protein sequence ID" value="PIK49496.1"/>
    <property type="molecule type" value="Genomic_DNA"/>
</dbReference>
<reference evidence="16 17" key="1">
    <citation type="journal article" date="2017" name="PLoS Biol.">
        <title>The sea cucumber genome provides insights into morphological evolution and visceral regeneration.</title>
        <authorList>
            <person name="Zhang X."/>
            <person name="Sun L."/>
            <person name="Yuan J."/>
            <person name="Sun Y."/>
            <person name="Gao Y."/>
            <person name="Zhang L."/>
            <person name="Li S."/>
            <person name="Dai H."/>
            <person name="Hamel J.F."/>
            <person name="Liu C."/>
            <person name="Yu Y."/>
            <person name="Liu S."/>
            <person name="Lin W."/>
            <person name="Guo K."/>
            <person name="Jin S."/>
            <person name="Xu P."/>
            <person name="Storey K.B."/>
            <person name="Huan P."/>
            <person name="Zhang T."/>
            <person name="Zhou Y."/>
            <person name="Zhang J."/>
            <person name="Lin C."/>
            <person name="Li X."/>
            <person name="Xing L."/>
            <person name="Huo D."/>
            <person name="Sun M."/>
            <person name="Wang L."/>
            <person name="Mercier A."/>
            <person name="Li F."/>
            <person name="Yang H."/>
            <person name="Xiang J."/>
        </authorList>
    </citation>
    <scope>NUCLEOTIDE SEQUENCE [LARGE SCALE GENOMIC DNA]</scope>
    <source>
        <strain evidence="16">Shaxun</strain>
        <tissue evidence="16">Muscle</tissue>
    </source>
</reference>
<keyword evidence="3 12" id="KW-0633">Potassium transport</keyword>
<keyword evidence="2 12" id="KW-0813">Transport</keyword>
<sequence>MSDFRHSQSLQNTSFCSEANNHSDLNHLVKLNHQSTNHVDMTSHIGSSNLSIRSSPVPGKSTRLITKRGNLNVEFDSRVRCWIFRYLRDIFTTSVDLPWRYNILFVSACFLCSWLFFGAIYYVIVLLRGDLANLDNPDWRPCFRNFYDWKSALLYSIEAQTTIGFGFRSPTEKCGEAIFVLILQTLCAQFMEAFVIGTFIGKFSRPKLRANTLMFSKQAVINREDGKLVFSFRVGDLRVKSPIVEGHVRLHMLRHHITKEGSFFPYRVFDMNIGHDTGLDRVFLVWPLLVTHVIDEESPLYDISREDLSFSEFEIVAIFEGIVEATGTTTQLRTSYLPHEILWGQEFDNIIYETNGRHFVDFKRFHTTRLLPGFSGVSAKAEKEQRDMTENTEMRGPVWQERPPDIERVSLHRNSTLRRHTEVESRL</sequence>
<feature type="domain" description="Inward rectifier potassium channel C-terminal" evidence="15">
    <location>
        <begin position="213"/>
        <end position="385"/>
    </location>
</feature>
<dbReference type="Pfam" id="PF17655">
    <property type="entry name" value="IRK_C"/>
    <property type="match status" value="1"/>
</dbReference>
<evidence type="ECO:0000256" key="5">
    <source>
        <dbReference type="ARBA" id="ARBA00022882"/>
    </source>
</evidence>
<evidence type="ECO:0000256" key="13">
    <source>
        <dbReference type="SAM" id="Phobius"/>
    </source>
</evidence>
<dbReference type="PANTHER" id="PTHR11767">
    <property type="entry name" value="INWARD RECTIFIER POTASSIUM CHANNEL"/>
    <property type="match status" value="1"/>
</dbReference>
<evidence type="ECO:0000259" key="14">
    <source>
        <dbReference type="Pfam" id="PF01007"/>
    </source>
</evidence>
<evidence type="ECO:0000256" key="12">
    <source>
        <dbReference type="RuleBase" id="RU003822"/>
    </source>
</evidence>
<dbReference type="GO" id="GO:0005886">
    <property type="term" value="C:plasma membrane"/>
    <property type="evidence" value="ECO:0007669"/>
    <property type="project" value="TreeGrafter"/>
</dbReference>
<evidence type="ECO:0000256" key="9">
    <source>
        <dbReference type="ARBA" id="ARBA00023136"/>
    </source>
</evidence>
<dbReference type="PRINTS" id="PR01320">
    <property type="entry name" value="KIRCHANNEL"/>
</dbReference>
<dbReference type="STRING" id="307972.A0A2G8KN97"/>
<dbReference type="GO" id="GO:1990573">
    <property type="term" value="P:potassium ion import across plasma membrane"/>
    <property type="evidence" value="ECO:0007669"/>
    <property type="project" value="TreeGrafter"/>
</dbReference>
<dbReference type="InterPro" id="IPR016449">
    <property type="entry name" value="K_chnl_inward-rec_Kir"/>
</dbReference>
<evidence type="ECO:0000256" key="8">
    <source>
        <dbReference type="ARBA" id="ARBA00023065"/>
    </source>
</evidence>
<evidence type="ECO:0000256" key="11">
    <source>
        <dbReference type="PIRSR" id="PIRSR005465-1"/>
    </source>
</evidence>
<dbReference type="Gene3D" id="2.60.40.1400">
    <property type="entry name" value="G protein-activated inward rectifier potassium channel 1"/>
    <property type="match status" value="1"/>
</dbReference>
<keyword evidence="7 13" id="KW-1133">Transmembrane helix</keyword>
<dbReference type="InterPro" id="IPR013518">
    <property type="entry name" value="K_chnl_inward-rec_Kir_cyto"/>
</dbReference>
<dbReference type="GO" id="GO:0005242">
    <property type="term" value="F:inward rectifier potassium channel activity"/>
    <property type="evidence" value="ECO:0007669"/>
    <property type="project" value="InterPro"/>
</dbReference>
<protein>
    <submittedName>
        <fullName evidence="16">Putative ATP-sensitive inward rectifier potassium channel 12-like</fullName>
    </submittedName>
</protein>
<dbReference type="PANTHER" id="PTHR11767:SF21">
    <property type="entry name" value="ATP-SENSITIVE INWARD RECTIFIER POTASSIUM CHANNEL 10"/>
    <property type="match status" value="1"/>
</dbReference>
<comment type="subcellular location">
    <subcellularLocation>
        <location evidence="1 12">Membrane</location>
        <topology evidence="1 12">Multi-pass membrane protein</topology>
    </subcellularLocation>
</comment>
<accession>A0A2G8KN97</accession>
<dbReference type="PIRSF" id="PIRSF005465">
    <property type="entry name" value="GIRK_kir"/>
    <property type="match status" value="1"/>
</dbReference>
<dbReference type="GO" id="GO:0034765">
    <property type="term" value="P:regulation of monoatomic ion transmembrane transport"/>
    <property type="evidence" value="ECO:0007669"/>
    <property type="project" value="TreeGrafter"/>
</dbReference>
<evidence type="ECO:0000256" key="6">
    <source>
        <dbReference type="ARBA" id="ARBA00022958"/>
    </source>
</evidence>
<keyword evidence="6 12" id="KW-0630">Potassium</keyword>
<comment type="caution">
    <text evidence="16">The sequence shown here is derived from an EMBL/GenBank/DDBJ whole genome shotgun (WGS) entry which is preliminary data.</text>
</comment>
<feature type="domain" description="Potassium channel inwardly rectifying transmembrane" evidence="14">
    <location>
        <begin position="65"/>
        <end position="206"/>
    </location>
</feature>
<keyword evidence="9 13" id="KW-0472">Membrane</keyword>
<keyword evidence="4 12" id="KW-0812">Transmembrane</keyword>
<evidence type="ECO:0000313" key="17">
    <source>
        <dbReference type="Proteomes" id="UP000230750"/>
    </source>
</evidence>
<evidence type="ECO:0000259" key="15">
    <source>
        <dbReference type="Pfam" id="PF17655"/>
    </source>
</evidence>
<comment type="similarity">
    <text evidence="12">Belongs to the inward rectifier-type potassium channel (TC 1.A.2.1) family.</text>
</comment>
<keyword evidence="8 12" id="KW-0406">Ion transport</keyword>
<evidence type="ECO:0000256" key="1">
    <source>
        <dbReference type="ARBA" id="ARBA00004141"/>
    </source>
</evidence>
<dbReference type="InterPro" id="IPR041647">
    <property type="entry name" value="IRK_C"/>
</dbReference>
<evidence type="ECO:0000256" key="4">
    <source>
        <dbReference type="ARBA" id="ARBA00022692"/>
    </source>
</evidence>
<name>A0A2G8KN97_STIJA</name>
<organism evidence="16 17">
    <name type="scientific">Stichopus japonicus</name>
    <name type="common">Sea cucumber</name>
    <dbReference type="NCBI Taxonomy" id="307972"/>
    <lineage>
        <taxon>Eukaryota</taxon>
        <taxon>Metazoa</taxon>
        <taxon>Echinodermata</taxon>
        <taxon>Eleutherozoa</taxon>
        <taxon>Echinozoa</taxon>
        <taxon>Holothuroidea</taxon>
        <taxon>Aspidochirotacea</taxon>
        <taxon>Aspidochirotida</taxon>
        <taxon>Stichopodidae</taxon>
        <taxon>Apostichopus</taxon>
    </lineage>
</organism>
<proteinExistence type="inferred from homology"/>
<feature type="transmembrane region" description="Helical" evidence="13">
    <location>
        <begin position="103"/>
        <end position="124"/>
    </location>
</feature>
<keyword evidence="10 12" id="KW-0407">Ion channel</keyword>
<dbReference type="Gene3D" id="1.10.287.70">
    <property type="match status" value="1"/>
</dbReference>
<feature type="site" description="Role in the control of polyamine-mediated channel gating and in the blocking by intracellular magnesium" evidence="11">
    <location>
        <position position="192"/>
    </location>
</feature>
<evidence type="ECO:0000256" key="2">
    <source>
        <dbReference type="ARBA" id="ARBA00022448"/>
    </source>
</evidence>
<dbReference type="InterPro" id="IPR014756">
    <property type="entry name" value="Ig_E-set"/>
</dbReference>
<evidence type="ECO:0000313" key="16">
    <source>
        <dbReference type="EMBL" id="PIK49496.1"/>
    </source>
</evidence>
<dbReference type="SUPFAM" id="SSF81324">
    <property type="entry name" value="Voltage-gated potassium channels"/>
    <property type="match status" value="1"/>
</dbReference>
<keyword evidence="17" id="KW-1185">Reference proteome</keyword>